<dbReference type="Gene3D" id="1.25.10.10">
    <property type="entry name" value="Leucine-rich Repeat Variant"/>
    <property type="match status" value="2"/>
</dbReference>
<evidence type="ECO:0000313" key="6">
    <source>
        <dbReference type="EMBL" id="CUS08070.1"/>
    </source>
</evidence>
<organism evidence="6 7">
    <name type="scientific">Tuber aestivum</name>
    <name type="common">summer truffle</name>
    <dbReference type="NCBI Taxonomy" id="59557"/>
    <lineage>
        <taxon>Eukaryota</taxon>
        <taxon>Fungi</taxon>
        <taxon>Dikarya</taxon>
        <taxon>Ascomycota</taxon>
        <taxon>Pezizomycotina</taxon>
        <taxon>Pezizomycetes</taxon>
        <taxon>Pezizales</taxon>
        <taxon>Tuberaceae</taxon>
        <taxon>Tuber</taxon>
    </lineage>
</organism>
<feature type="transmembrane region" description="Helical" evidence="2">
    <location>
        <begin position="2549"/>
        <end position="2572"/>
    </location>
</feature>
<dbReference type="InterPro" id="IPR057525">
    <property type="entry name" value="UTP20_C"/>
</dbReference>
<proteinExistence type="predicted"/>
<dbReference type="Pfam" id="PF23099">
    <property type="entry name" value="UTP20_C"/>
    <property type="match status" value="1"/>
</dbReference>
<dbReference type="Proteomes" id="UP001412239">
    <property type="component" value="Unassembled WGS sequence"/>
</dbReference>
<dbReference type="InterPro" id="IPR011989">
    <property type="entry name" value="ARM-like"/>
</dbReference>
<protein>
    <submittedName>
        <fullName evidence="6">Uncharacterized protein</fullName>
    </submittedName>
</protein>
<keyword evidence="2" id="KW-1133">Transmembrane helix</keyword>
<dbReference type="PANTHER" id="PTHR17695:SF11">
    <property type="entry name" value="SMALL SUBUNIT PROCESSOME COMPONENT 20 HOMOLOG"/>
    <property type="match status" value="1"/>
</dbReference>
<gene>
    <name evidence="6" type="ORF">GSTUAT00007824001</name>
</gene>
<sequence>MGRTATKPAAVRRGSTKSAKNHTFQSFTQKLQDLKIDPTKKVRRRVLDEASESSFFRSALEKWIDLNLSTTFVELFVRPVRPLSESLPHILHHKERIFGLLVDGIKTKDVNALEPLLDLLTQFAHDLGVEFGGFFEESVALLAGLVVEGFVEAQVVEWVFGALAYLLKYLSRLLVGDLRPLFGVVRGMLGRGGGRGFVRRCAGEAVGFLIRSAKAEVVKDLVRAVFEDLRECDGAWVPGYTEGLMGLFREGCVGVDRGLHSKAPVVMESLVQVAKELGEDIGGRCFKIIEGVLISLIHHTNNETFRPALQVIYATNNLGDGLSTRMSARLLYICLTVRKGNRIADWGSAGEVAVANVRAAVKLLDESNDGEGVRETMWESLKATAMVMQTADMEVVISRLRRVMDSVKEFQGGQLFLPFCEFLADTGVERFRAFALPYFQRIEGIRFITSKWTIAEDSLLYLIPKLSANGSLIPSSDSDRTTMMGVLGDKSPVTTGVANNIQGFCKNLEVGGDRDALRARATRIWEYLDVILSLSGSLQGEQLPGCLVDPLEKLLNGLFSLPENAEFAALVGKVLTVSSKYPSMGSRGLEEPLAVVFPKLADNALFLQGVIDFFSLSTAEKLTDSALVSMVDKLITSLSSSSHDIRSHSLRCLELLRVATSPQRQVSSVINTAQIIESTPLEISNARNISLYIRRLAGEYSSVAMGSWESRIVPHFCFGLLTVHFSPVWDDATSVLLRVAERDEEVVAMLSFEWLERQRGVSPEVSDSGTSESGKAPLNCFECSNFNMVEAVADECVMGGPEAMADLKRQYAEALRISTLSTSVARMQALKVLAKIPRVAEKRGRKLVPMFLEWSTFEGAEEGEDEEEAKAPSKWLRKEQSAMLTLFTKFTNPRSLYKSDAVYPALLSLLTSGDPKVQALSLKCIFTWRIPAIRAYEDNLNNLLDDTRFRDEVTHFVQIDEDESMIQDDHREALMPVLLRLLYGRSLSRKGATSGKKGMESQRMVVLASLANFKQWERELFIDIALGDLAEASGQFIEKSPGKYILHMAALGTAHMPNRKQMGFVRMTKDMIRQLGSTLLPFMEKIVDASLYCLVMATNTINSRENSMDEREDALAVKAARAIRQEGFKCLGALFSSCPMFSWAHYMPAIFDALVTPRLDALPVETSQGPSGLLRLFSIWANSKDTVMFLADYNPTVFSKIAACLANKSVKDEVVLFIINMVEQIVSLVDSEGGVGPRLLEPNVDVLLVNLGGILRKSPSKEVLEQAVEAISLIAPFVSGDMETTHLVEISVFLLHQPSRRVSPKTKSDILTILLHFLPLCVMDKGSKLYEDAFRCVSSLFGFFKDRKSRETLAGVLNVFAERDEELVQVAELSRQLNSFSGRRLDEPDFEQRLRAYGKINEDLYLQFSPKQWMPLIFNMLFFIRDNEELAIRTNASYALKRFAESCGQKFETEEREAYLGILSETLMPALTNGAREQSELVRMEYVAVVAHIVKECSIWEEAGDMKALLVGNDEEANFFNNILHIQQHRRLRALRRLTLTSQRESIRSSNIVHFFLPLVEHFIFDQAEDGHNLASETVVTIGALAEQLTWTQYRALFRRYTGYLKSKPELEKIVVRLIGTAVGALVRAASAKERAAIAVKDGDGDVPMGSPMGRLAESLPEQQTLAEDICKGFLSPLKEYLHQKEESTVSLRIPIAVSIAKLLKLMPDDMLRLRLPPVLTDVCHILRSRSQESRDMTRKTLTEITTLLGPQYFEFVLKELRGALLRGYQLHVLSFTMHSILVSVAPTYPPGALDYCVSEVVSVVMDDIFGVTGMEKDAEGYISKMREVKSSKSYDSMDLMASMTTLPYLGNLVRPIGALLKEKMNLRMSQKIDELLRRITVGLLRNKEIESEKMLIFCYEVVQEGYKQDSAEPREKGFDPKTQPYLVNLKVPSKAASGVTTSSHMYKLTRFALDLLRTTLQKHDSLMTPRNLANFVPVIGDAFLSKHEEIQISTLRVLTTIIRTPLPAIDEGAEVFMGQALSFIKSCPSMNVELAQASLKLMSSVLRERRSVKIKERTIGYLLTRVKPDLEEPDRQGVTFNFLKAVLTRKVVIPEVYDVLDSVAAIMVTNQTRSVRDLARGVYFQFLMEYPQGRDRFSKQLAFLVKNLDYVHQSGRHSVLEAVNLLCTKVGDNLIQQILSTFFVPLVMRLINDDSSECREMAGALLRKVLERADVDNLSAFTGLVKNWLDQDQKPLLVRSALQIYGLHLDVSPTCAKEDLPFVMGKLQSIIRTSSTDQNAHWENLYFSLQTWAKIVLLFPTAAFSVDQAPVWTCIRDCLSFPHAWVRLSAARLTGLLFAEYAAKATLSTMPLDNGAGLTLSAEAMIRTARRTSSHLNSPELSEELGLQVVKNLLFLARCFHAAGVEAISSVPVNDPELDDVEEEQQQQEEGRRSALEWLAQRISAILRSERNIKKGLLGKRFALQWIAALVLFLPKEDLEPLAKMLIRPLYNVLEVGDMHLMKDLKPTAQEVQSSIAEKLGTTLFAVIYSQIKSEALDRRRVRKGKRAILVCPLSLFVRRGGVGLTFRRLLQIRRRLRRRRLESMNGRGKLGRKRERCRERGDGGGVASLLSLDGCIIVFFFHFHFFFFSFPSQIDTITFVFIAYGLSVS</sequence>
<evidence type="ECO:0000313" key="7">
    <source>
        <dbReference type="Proteomes" id="UP001412239"/>
    </source>
</evidence>
<dbReference type="GO" id="GO:0030686">
    <property type="term" value="C:90S preribosome"/>
    <property type="evidence" value="ECO:0007669"/>
    <property type="project" value="TreeGrafter"/>
</dbReference>
<feature type="domain" description="U3 small nucleolar RNA-associated protein 20 N-terminal" evidence="3">
    <location>
        <begin position="874"/>
        <end position="1479"/>
    </location>
</feature>
<feature type="domain" description="U3 small nucleolar RNA-associated protein 20" evidence="4">
    <location>
        <begin position="1685"/>
        <end position="1902"/>
    </location>
</feature>
<reference evidence="6" key="1">
    <citation type="submission" date="2015-10" db="EMBL/GenBank/DDBJ databases">
        <authorList>
            <person name="Regsiter A."/>
            <person name="william w."/>
        </authorList>
    </citation>
    <scope>NUCLEOTIDE SEQUENCE</scope>
    <source>
        <strain evidence="6">Montdore</strain>
    </source>
</reference>
<evidence type="ECO:0000259" key="4">
    <source>
        <dbReference type="Pfam" id="PF20416"/>
    </source>
</evidence>
<feature type="transmembrane region" description="Helical" evidence="2">
    <location>
        <begin position="2605"/>
        <end position="2623"/>
    </location>
</feature>
<evidence type="ECO:0000259" key="3">
    <source>
        <dbReference type="Pfam" id="PF07539"/>
    </source>
</evidence>
<accession>A0A292PNK8</accession>
<keyword evidence="2" id="KW-0812">Transmembrane</keyword>
<dbReference type="InterPro" id="IPR046523">
    <property type="entry name" value="UTP20_dom"/>
</dbReference>
<dbReference type="Pfam" id="PF07539">
    <property type="entry name" value="UTP20_N"/>
    <property type="match status" value="1"/>
</dbReference>
<feature type="non-terminal residue" evidence="6">
    <location>
        <position position="2651"/>
    </location>
</feature>
<feature type="region of interest" description="Disordered" evidence="1">
    <location>
        <begin position="1"/>
        <end position="21"/>
    </location>
</feature>
<dbReference type="PANTHER" id="PTHR17695">
    <property type="entry name" value="SMALL SUBUNIT PROCESSOME COMPONENT 20 HOMOLOG"/>
    <property type="match status" value="1"/>
</dbReference>
<keyword evidence="2" id="KW-0472">Membrane</keyword>
<dbReference type="InterPro" id="IPR016024">
    <property type="entry name" value="ARM-type_fold"/>
</dbReference>
<dbReference type="GO" id="GO:0032040">
    <property type="term" value="C:small-subunit processome"/>
    <property type="evidence" value="ECO:0007669"/>
    <property type="project" value="TreeGrafter"/>
</dbReference>
<evidence type="ECO:0000256" key="1">
    <source>
        <dbReference type="SAM" id="MobiDB-lite"/>
    </source>
</evidence>
<dbReference type="InterPro" id="IPR052575">
    <property type="entry name" value="SSU_processome_comp_20"/>
</dbReference>
<evidence type="ECO:0000256" key="2">
    <source>
        <dbReference type="SAM" id="Phobius"/>
    </source>
</evidence>
<evidence type="ECO:0000259" key="5">
    <source>
        <dbReference type="Pfam" id="PF23099"/>
    </source>
</evidence>
<dbReference type="SUPFAM" id="SSF48371">
    <property type="entry name" value="ARM repeat"/>
    <property type="match status" value="2"/>
</dbReference>
<dbReference type="InterPro" id="IPR011430">
    <property type="entry name" value="UTP20_N"/>
</dbReference>
<name>A0A292PNK8_9PEZI</name>
<keyword evidence="7" id="KW-1185">Reference proteome</keyword>
<feature type="domain" description="U3 small nucleolar RNA-associated protein 20 C-terminal" evidence="5">
    <location>
        <begin position="2258"/>
        <end position="2548"/>
    </location>
</feature>
<dbReference type="EMBL" id="LN891147">
    <property type="protein sequence ID" value="CUS08070.1"/>
    <property type="molecule type" value="Genomic_DNA"/>
</dbReference>
<dbReference type="Pfam" id="PF20416">
    <property type="entry name" value="UTP20"/>
    <property type="match status" value="1"/>
</dbReference>